<dbReference type="InterPro" id="IPR014710">
    <property type="entry name" value="RmlC-like_jellyroll"/>
</dbReference>
<proteinExistence type="predicted"/>
<dbReference type="InterPro" id="IPR018490">
    <property type="entry name" value="cNMP-bd_dom_sf"/>
</dbReference>
<accession>A0A1I5QH73</accession>
<dbReference type="SUPFAM" id="SSF51206">
    <property type="entry name" value="cAMP-binding domain-like"/>
    <property type="match status" value="1"/>
</dbReference>
<protein>
    <submittedName>
        <fullName evidence="2">cAMP-binding domain of CRP or a regulatory subunit of cAMP-dependent protein kinases</fullName>
    </submittedName>
</protein>
<gene>
    <name evidence="2" type="ORF">SAMN04515674_103192</name>
</gene>
<keyword evidence="3" id="KW-1185">Reference proteome</keyword>
<dbReference type="Pfam" id="PF00027">
    <property type="entry name" value="cNMP_binding"/>
    <property type="match status" value="1"/>
</dbReference>
<dbReference type="RefSeq" id="WP_092014201.1">
    <property type="nucleotide sequence ID" value="NZ_FOXH01000003.1"/>
</dbReference>
<dbReference type="Gene3D" id="2.60.120.10">
    <property type="entry name" value="Jelly Rolls"/>
    <property type="match status" value="1"/>
</dbReference>
<evidence type="ECO:0000313" key="2">
    <source>
        <dbReference type="EMBL" id="SFP45467.1"/>
    </source>
</evidence>
<dbReference type="AlphaFoldDB" id="A0A1I5QH73"/>
<evidence type="ECO:0000259" key="1">
    <source>
        <dbReference type="PROSITE" id="PS50042"/>
    </source>
</evidence>
<keyword evidence="2" id="KW-0418">Kinase</keyword>
<name>A0A1I5QH73_9BACT</name>
<dbReference type="EMBL" id="FOXH01000003">
    <property type="protein sequence ID" value="SFP45467.1"/>
    <property type="molecule type" value="Genomic_DNA"/>
</dbReference>
<sequence>MNLISILNNIAPLSTEVQQEIIGLFKKECLPRHHLLHRNGDLCNKLYFVEKGLLRIFYYNDLGKDITYRFQEENQFHTVIDSYFQQKPSLYNVEALEDSILYSMPLSELDKLREKHLSLQKVYIFVLQHFLLENSERITALQFHSAQERYNTLMEKQPLIIQRAPLGHIASYLGITQETLSRIRSRIYS</sequence>
<evidence type="ECO:0000313" key="3">
    <source>
        <dbReference type="Proteomes" id="UP000199306"/>
    </source>
</evidence>
<dbReference type="Proteomes" id="UP000199306">
    <property type="component" value="Unassembled WGS sequence"/>
</dbReference>
<dbReference type="PROSITE" id="PS50042">
    <property type="entry name" value="CNMP_BINDING_3"/>
    <property type="match status" value="1"/>
</dbReference>
<reference evidence="2 3" key="1">
    <citation type="submission" date="2016-10" db="EMBL/GenBank/DDBJ databases">
        <authorList>
            <person name="de Groot N.N."/>
        </authorList>
    </citation>
    <scope>NUCLEOTIDE SEQUENCE [LARGE SCALE GENOMIC DNA]</scope>
    <source>
        <strain evidence="3">E92,LMG 26720,CCM 7988</strain>
    </source>
</reference>
<dbReference type="CDD" id="cd00038">
    <property type="entry name" value="CAP_ED"/>
    <property type="match status" value="1"/>
</dbReference>
<dbReference type="InterPro" id="IPR000595">
    <property type="entry name" value="cNMP-bd_dom"/>
</dbReference>
<dbReference type="OrthoDB" id="680421at2"/>
<dbReference type="STRING" id="1079859.SAMN04515674_103192"/>
<feature type="domain" description="Cyclic nucleotide-binding" evidence="1">
    <location>
        <begin position="9"/>
        <end position="112"/>
    </location>
</feature>
<keyword evidence="2" id="KW-0808">Transferase</keyword>
<organism evidence="2 3">
    <name type="scientific">Pseudarcicella hirudinis</name>
    <dbReference type="NCBI Taxonomy" id="1079859"/>
    <lineage>
        <taxon>Bacteria</taxon>
        <taxon>Pseudomonadati</taxon>
        <taxon>Bacteroidota</taxon>
        <taxon>Cytophagia</taxon>
        <taxon>Cytophagales</taxon>
        <taxon>Flectobacillaceae</taxon>
        <taxon>Pseudarcicella</taxon>
    </lineage>
</organism>
<dbReference type="GO" id="GO:0016301">
    <property type="term" value="F:kinase activity"/>
    <property type="evidence" value="ECO:0007669"/>
    <property type="project" value="UniProtKB-KW"/>
</dbReference>